<gene>
    <name evidence="1" type="ORF">E5358_02145</name>
</gene>
<evidence type="ECO:0000313" key="1">
    <source>
        <dbReference type="EMBL" id="TGX83994.1"/>
    </source>
</evidence>
<dbReference type="EMBL" id="SRZC01000002">
    <property type="protein sequence ID" value="TGX83994.1"/>
    <property type="molecule type" value="Genomic_DNA"/>
</dbReference>
<keyword evidence="2" id="KW-1185">Reference proteome</keyword>
<sequence>MAGKNQAYAERYAEFAMEQMRLYGIPASVTLAQGILESASGQSRLAQNENNHFGIKATQSWIANGGKYGLYSDDKPNEKFCSYDSVGDSYAHHSRFLKENSRYASCFKLDADDYKGWAQGLDKAGYATAGKYAPALISIIERNDLQRYDRMVMEEMNAKGLKPGQGIPQLQSGNNNSAEHDYSFPLKREEFLFVTSPFGMRSDPTDTSKKQMHKGMDIQCNNEAVLATEKNGKVVAVNENANTAGGKSVTVEYTREGGAKVQVSYLHLNSFSVKVGDTVNAGQQIGVSGNTGTRTTGPHLHLGVKQIAADGTTRDMDPAAYLAEIAEKGNIRLTAMHDGQNLLAKYKSQNPNSPAIDTSLSPEEWMKKLLSSEDSGIGMGGFGQNPVMEMAMTLFTSLMALAVQIDSKTEEEKMAAATAAALDKRIDLTPLVQGMRECTLQVKEGETPLLSVDTGTNRFTAQLSSSDMNRMNLVLSDSTLTADEKKERISGIIGNIALNAQLSQDYRQGISQQSQSENISIK</sequence>
<reference evidence="1" key="1">
    <citation type="submission" date="2019-04" db="EMBL/GenBank/DDBJ databases">
        <title>Microbes associate with the intestines of laboratory mice.</title>
        <authorList>
            <person name="Navarre W."/>
            <person name="Wong E."/>
            <person name="Huang K."/>
            <person name="Tropini C."/>
            <person name="Ng K."/>
            <person name="Yu B."/>
        </authorList>
    </citation>
    <scope>NUCLEOTIDE SEQUENCE</scope>
    <source>
        <strain evidence="1">NM73_A23</strain>
    </source>
</reference>
<organism evidence="1 2">
    <name type="scientific">Palleniella muris</name>
    <dbReference type="NCBI Taxonomy" id="3038145"/>
    <lineage>
        <taxon>Bacteria</taxon>
        <taxon>Pseudomonadati</taxon>
        <taxon>Bacteroidota</taxon>
        <taxon>Bacteroidia</taxon>
        <taxon>Bacteroidales</taxon>
        <taxon>Prevotellaceae</taxon>
        <taxon>Palleniella</taxon>
    </lineage>
</organism>
<protein>
    <submittedName>
        <fullName evidence="1">Glucosaminidase</fullName>
    </submittedName>
</protein>
<name>A0AC61QTT6_9BACT</name>
<accession>A0AC61QTT6</accession>
<proteinExistence type="predicted"/>
<comment type="caution">
    <text evidence="1">The sequence shown here is derived from an EMBL/GenBank/DDBJ whole genome shotgun (WGS) entry which is preliminary data.</text>
</comment>
<evidence type="ECO:0000313" key="2">
    <source>
        <dbReference type="Proteomes" id="UP000308886"/>
    </source>
</evidence>
<dbReference type="Proteomes" id="UP000308886">
    <property type="component" value="Unassembled WGS sequence"/>
</dbReference>